<dbReference type="Proteomes" id="UP001244297">
    <property type="component" value="Unassembled WGS sequence"/>
</dbReference>
<reference evidence="2" key="1">
    <citation type="journal article" date="2019" name="Int. J. Syst. Evol. Microbiol.">
        <title>The Global Catalogue of Microorganisms (GCM) 10K type strain sequencing project: providing services to taxonomists for standard genome sequencing and annotation.</title>
        <authorList>
            <consortium name="The Broad Institute Genomics Platform"/>
            <consortium name="The Broad Institute Genome Sequencing Center for Infectious Disease"/>
            <person name="Wu L."/>
            <person name="Ma J."/>
        </authorList>
    </citation>
    <scope>NUCLEOTIDE SEQUENCE [LARGE SCALE GENOMIC DNA]</scope>
    <source>
        <strain evidence="2">CECT 7806</strain>
    </source>
</reference>
<accession>A0ABT8AXB6</accession>
<proteinExistence type="predicted"/>
<protein>
    <submittedName>
        <fullName evidence="1">Uncharacterized protein</fullName>
    </submittedName>
</protein>
<dbReference type="RefSeq" id="WP_238287865.1">
    <property type="nucleotide sequence ID" value="NZ_BPQS01000011.1"/>
</dbReference>
<sequence length="78" mass="8418">MVAISDPQDDPPEPDLEGMNDLLAEWAARSAVASAALIERFEAMGYEVRGKSEDEIAEILHRPPTRMAQGGAPREPGS</sequence>
<organism evidence="1 2">
    <name type="scientific">Methylobacterium longum</name>
    <dbReference type="NCBI Taxonomy" id="767694"/>
    <lineage>
        <taxon>Bacteria</taxon>
        <taxon>Pseudomonadati</taxon>
        <taxon>Pseudomonadota</taxon>
        <taxon>Alphaproteobacteria</taxon>
        <taxon>Hyphomicrobiales</taxon>
        <taxon>Methylobacteriaceae</taxon>
        <taxon>Methylobacterium</taxon>
    </lineage>
</organism>
<evidence type="ECO:0000313" key="1">
    <source>
        <dbReference type="EMBL" id="MDN3574136.1"/>
    </source>
</evidence>
<evidence type="ECO:0000313" key="2">
    <source>
        <dbReference type="Proteomes" id="UP001244297"/>
    </source>
</evidence>
<dbReference type="EMBL" id="JAUFPT010000094">
    <property type="protein sequence ID" value="MDN3574136.1"/>
    <property type="molecule type" value="Genomic_DNA"/>
</dbReference>
<name>A0ABT8AXB6_9HYPH</name>
<comment type="caution">
    <text evidence="1">The sequence shown here is derived from an EMBL/GenBank/DDBJ whole genome shotgun (WGS) entry which is preliminary data.</text>
</comment>
<keyword evidence="2" id="KW-1185">Reference proteome</keyword>
<gene>
    <name evidence="1" type="ORF">QWZ18_26470</name>
</gene>